<evidence type="ECO:0000256" key="7">
    <source>
        <dbReference type="ARBA" id="ARBA00023010"/>
    </source>
</evidence>
<reference evidence="14 15" key="1">
    <citation type="journal article" date="2009" name="Stand. Genomic Sci.">
        <title>Complete genome sequence of Sanguibacter keddieii type strain (ST-74).</title>
        <authorList>
            <person name="Ivanova N."/>
            <person name="Sikorski J."/>
            <person name="Sims D."/>
            <person name="Brettin T."/>
            <person name="Detter J.C."/>
            <person name="Han C."/>
            <person name="Lapidus A."/>
            <person name="Copeland A."/>
            <person name="Glavina Del Rio T."/>
            <person name="Nolan M."/>
            <person name="Chen F."/>
            <person name="Lucas S."/>
            <person name="Tice H."/>
            <person name="Cheng J.F."/>
            <person name="Bruce D."/>
            <person name="Goodwin L."/>
            <person name="Pitluck S."/>
            <person name="Pati A."/>
            <person name="Mavromatis K."/>
            <person name="Chen A."/>
            <person name="Palaniappan K."/>
            <person name="D'haeseleer P."/>
            <person name="Chain P."/>
            <person name="Bristow J."/>
            <person name="Eisen J.A."/>
            <person name="Markowitz V."/>
            <person name="Hugenholtz P."/>
            <person name="Goker M."/>
            <person name="Pukall R."/>
            <person name="Klenk H.P."/>
            <person name="Kyrpides N.C."/>
        </authorList>
    </citation>
    <scope>NUCLEOTIDE SEQUENCE [LARGE SCALE GENOMIC DNA]</scope>
    <source>
        <strain evidence="15">ATCC 51767 / DSM 10542 / NCFB 3025 / ST-74</strain>
    </source>
</reference>
<sequence length="429" mass="46305">MLSAFARAFRTPDLRRKLLFTISIMALFRLGSFIPSPGIDYGNVQACLADGGTGELLGLVNLFSGGALLQLSIFALGIMPYITASIIVQLLRVVIPHFEALHKEGQSGTAKLTQYTRYLTIGLAVLQATTYVTMARNGQLLPGCDVIPNDSFMTSLLIVITMTGGAGLIMWLGELISERGVGNGMSLLIFTSIAASFPPALFSIAGGAGGVQKFIIVVLVTLVVIAAVVFVEQSQRRIPVQYAKRMVGRKMYGGSTTYIPIKINMAGVIPVIFASSLLAVPALIAQFAAPEAGWVQWVQRNIAQPEAPLHIALYVLLILFFCFFYTAITFNPDEVADNMKKYGGFVPGIRAGRPTAEYLDYVITRITSAGALYLAIIALIPTITFIVLDVSTNIPFGGTSILIIVGVGLETVKQIDSQLQQRHYEGFLR</sequence>
<dbReference type="InterPro" id="IPR026593">
    <property type="entry name" value="SecY"/>
</dbReference>
<dbReference type="OrthoDB" id="9809248at2"/>
<evidence type="ECO:0000256" key="9">
    <source>
        <dbReference type="ARBA" id="ARBA00039733"/>
    </source>
</evidence>
<evidence type="ECO:0000313" key="14">
    <source>
        <dbReference type="EMBL" id="ACZ22856.1"/>
    </source>
</evidence>
<feature type="transmembrane region" description="Helical" evidence="10">
    <location>
        <begin position="214"/>
        <end position="231"/>
    </location>
</feature>
<evidence type="ECO:0000256" key="12">
    <source>
        <dbReference type="RuleBase" id="RU003484"/>
    </source>
</evidence>
<dbReference type="FunFam" id="1.10.3370.10:FF:000001">
    <property type="entry name" value="Preprotein translocase subunit SecY"/>
    <property type="match status" value="1"/>
</dbReference>
<feature type="transmembrane region" description="Helical" evidence="10">
    <location>
        <begin position="115"/>
        <end position="132"/>
    </location>
</feature>
<gene>
    <name evidence="10" type="primary">secY</name>
    <name evidence="14" type="ordered locus">Sked_29540</name>
</gene>
<accession>D1BBT5</accession>
<feature type="transmembrane region" description="Helical" evidence="10">
    <location>
        <begin position="371"/>
        <end position="388"/>
    </location>
</feature>
<dbReference type="Pfam" id="PF00344">
    <property type="entry name" value="SecY"/>
    <property type="match status" value="1"/>
</dbReference>
<feature type="transmembrane region" description="Helical" evidence="10">
    <location>
        <begin position="73"/>
        <end position="95"/>
    </location>
</feature>
<evidence type="ECO:0000256" key="13">
    <source>
        <dbReference type="RuleBase" id="RU004349"/>
    </source>
</evidence>
<keyword evidence="3 10" id="KW-0813">Transport</keyword>
<dbReference type="eggNOG" id="COG0201">
    <property type="taxonomic scope" value="Bacteria"/>
</dbReference>
<keyword evidence="10" id="KW-1003">Cell membrane</keyword>
<dbReference type="EMBL" id="CP001819">
    <property type="protein sequence ID" value="ACZ22856.1"/>
    <property type="molecule type" value="Genomic_DNA"/>
</dbReference>
<proteinExistence type="inferred from homology"/>
<dbReference type="PANTHER" id="PTHR10906">
    <property type="entry name" value="SECY/SEC61-ALPHA FAMILY MEMBER"/>
    <property type="match status" value="1"/>
</dbReference>
<feature type="transmembrane region" description="Helical" evidence="10">
    <location>
        <begin position="394"/>
        <end position="412"/>
    </location>
</feature>
<evidence type="ECO:0000256" key="6">
    <source>
        <dbReference type="ARBA" id="ARBA00022989"/>
    </source>
</evidence>
<comment type="subcellular location">
    <subcellularLocation>
        <location evidence="10">Cell membrane</location>
        <topology evidence="10">Multi-pass membrane protein</topology>
    </subcellularLocation>
    <subcellularLocation>
        <location evidence="1 12">Membrane</location>
        <topology evidence="1 12">Multi-pass membrane protein</topology>
    </subcellularLocation>
</comment>
<protein>
    <recommendedName>
        <fullName evidence="9 10">Protein translocase subunit SecY</fullName>
    </recommendedName>
</protein>
<evidence type="ECO:0000313" key="15">
    <source>
        <dbReference type="Proteomes" id="UP000000322"/>
    </source>
</evidence>
<dbReference type="AlphaFoldDB" id="D1BBT5"/>
<dbReference type="InterPro" id="IPR030659">
    <property type="entry name" value="SecY_CS"/>
</dbReference>
<dbReference type="STRING" id="446469.Sked_29540"/>
<dbReference type="SUPFAM" id="SSF103491">
    <property type="entry name" value="Preprotein translocase SecY subunit"/>
    <property type="match status" value="1"/>
</dbReference>
<keyword evidence="5 10" id="KW-0653">Protein transport</keyword>
<evidence type="ECO:0000256" key="5">
    <source>
        <dbReference type="ARBA" id="ARBA00022927"/>
    </source>
</evidence>
<dbReference type="Gene3D" id="1.10.3370.10">
    <property type="entry name" value="SecY subunit domain"/>
    <property type="match status" value="1"/>
</dbReference>
<evidence type="ECO:0000256" key="2">
    <source>
        <dbReference type="ARBA" id="ARBA00005751"/>
    </source>
</evidence>
<comment type="similarity">
    <text evidence="2 10 13">Belongs to the SecY/SEC61-alpha family.</text>
</comment>
<feature type="transmembrane region" description="Helical" evidence="10">
    <location>
        <begin position="152"/>
        <end position="173"/>
    </location>
</feature>
<dbReference type="InterPro" id="IPR023201">
    <property type="entry name" value="SecY_dom_sf"/>
</dbReference>
<name>D1BBT5_SANKS</name>
<organism evidence="14 15">
    <name type="scientific">Sanguibacter keddieii (strain ATCC 51767 / DSM 10542 / NCFB 3025 / ST-74)</name>
    <dbReference type="NCBI Taxonomy" id="446469"/>
    <lineage>
        <taxon>Bacteria</taxon>
        <taxon>Bacillati</taxon>
        <taxon>Actinomycetota</taxon>
        <taxon>Actinomycetes</taxon>
        <taxon>Micrococcales</taxon>
        <taxon>Sanguibacteraceae</taxon>
        <taxon>Sanguibacter</taxon>
    </lineage>
</organism>
<dbReference type="HAMAP" id="MF_01465">
    <property type="entry name" value="SecY"/>
    <property type="match status" value="1"/>
</dbReference>
<dbReference type="NCBIfam" id="TIGR00967">
    <property type="entry name" value="3a0501s007"/>
    <property type="match status" value="1"/>
</dbReference>
<keyword evidence="7 10" id="KW-0811">Translocation</keyword>
<dbReference type="RefSeq" id="WP_012867924.1">
    <property type="nucleotide sequence ID" value="NC_013521.1"/>
</dbReference>
<dbReference type="GO" id="GO:0006605">
    <property type="term" value="P:protein targeting"/>
    <property type="evidence" value="ECO:0007669"/>
    <property type="project" value="UniProtKB-UniRule"/>
</dbReference>
<keyword evidence="15" id="KW-1185">Reference proteome</keyword>
<evidence type="ECO:0000256" key="1">
    <source>
        <dbReference type="ARBA" id="ARBA00004141"/>
    </source>
</evidence>
<dbReference type="GO" id="GO:0065002">
    <property type="term" value="P:intracellular protein transmembrane transport"/>
    <property type="evidence" value="ECO:0007669"/>
    <property type="project" value="UniProtKB-UniRule"/>
</dbReference>
<comment type="function">
    <text evidence="10 11">The central subunit of the protein translocation channel SecYEG. Consists of two halves formed by TMs 1-5 and 6-10. These two domains form a lateral gate at the front which open onto the bilayer between TMs 2 and 7, and are clamped together by SecE at the back. The channel is closed by both a pore ring composed of hydrophobic SecY resides and a short helix (helix 2A) on the extracellular side of the membrane which forms a plug. The plug probably moves laterally to allow the channel to open. The ring and the pore may move independently.</text>
</comment>
<dbReference type="PRINTS" id="PR00303">
    <property type="entry name" value="SECYTRNLCASE"/>
</dbReference>
<dbReference type="GO" id="GO:0043952">
    <property type="term" value="P:protein transport by the Sec complex"/>
    <property type="evidence" value="ECO:0007669"/>
    <property type="project" value="UniProtKB-UniRule"/>
</dbReference>
<dbReference type="PROSITE" id="PS00756">
    <property type="entry name" value="SECY_2"/>
    <property type="match status" value="1"/>
</dbReference>
<dbReference type="InterPro" id="IPR002208">
    <property type="entry name" value="SecY/SEC61-alpha"/>
</dbReference>
<keyword evidence="8 10" id="KW-0472">Membrane</keyword>
<dbReference type="PROSITE" id="PS00755">
    <property type="entry name" value="SECY_1"/>
    <property type="match status" value="1"/>
</dbReference>
<evidence type="ECO:0000256" key="8">
    <source>
        <dbReference type="ARBA" id="ARBA00023136"/>
    </source>
</evidence>
<dbReference type="PIRSF" id="PIRSF004557">
    <property type="entry name" value="SecY"/>
    <property type="match status" value="1"/>
</dbReference>
<feature type="transmembrane region" description="Helical" evidence="10">
    <location>
        <begin position="309"/>
        <end position="330"/>
    </location>
</feature>
<dbReference type="GO" id="GO:0005886">
    <property type="term" value="C:plasma membrane"/>
    <property type="evidence" value="ECO:0007669"/>
    <property type="project" value="UniProtKB-SubCell"/>
</dbReference>
<comment type="subunit">
    <text evidence="10">Component of the Sec protein translocase complex. Heterotrimer consisting of SecY, SecE and SecG subunits. The heterotrimers can form oligomers, although 1 heterotrimer is thought to be able to translocate proteins. Interacts with the ribosome. Interacts with SecDF, and other proteins may be involved. Interacts with SecA.</text>
</comment>
<evidence type="ECO:0000256" key="10">
    <source>
        <dbReference type="HAMAP-Rule" id="MF_01465"/>
    </source>
</evidence>
<keyword evidence="4 10" id="KW-0812">Transmembrane</keyword>
<dbReference type="KEGG" id="ske:Sked_29540"/>
<evidence type="ECO:0000256" key="11">
    <source>
        <dbReference type="RuleBase" id="RU000537"/>
    </source>
</evidence>
<feature type="transmembrane region" description="Helical" evidence="10">
    <location>
        <begin position="185"/>
        <end position="208"/>
    </location>
</feature>
<evidence type="ECO:0000256" key="4">
    <source>
        <dbReference type="ARBA" id="ARBA00022692"/>
    </source>
</evidence>
<feature type="transmembrane region" description="Helical" evidence="10">
    <location>
        <begin position="268"/>
        <end position="289"/>
    </location>
</feature>
<evidence type="ECO:0000256" key="3">
    <source>
        <dbReference type="ARBA" id="ARBA00022448"/>
    </source>
</evidence>
<dbReference type="HOGENOM" id="CLU_030313_0_0_11"/>
<keyword evidence="6 10" id="KW-1133">Transmembrane helix</keyword>
<comment type="caution">
    <text evidence="10">Lacks conserved residue(s) required for the propagation of feature annotation.</text>
</comment>
<dbReference type="Proteomes" id="UP000000322">
    <property type="component" value="Chromosome"/>
</dbReference>